<name>A0A2W5M9H4_9GAMM</name>
<gene>
    <name evidence="1" type="ORF">DI564_07395</name>
</gene>
<protein>
    <submittedName>
        <fullName evidence="1">DUF3293 domain-containing protein</fullName>
    </submittedName>
</protein>
<sequence>MNAGAAAAQALRLLALYRSAGYAVRLPGGRRAAIGVDAMPPPALVQWLSGATGMLLTACNPGSRPLPASENRRRLRCLHADLIDAGARLLPASGYGPSWREASLFAAEVPLARIDALAERYGQNAILIVEPGRPVHLRVYRGDWTEAGQ</sequence>
<accession>A0A2W5M9H4</accession>
<dbReference type="Pfam" id="PF11697">
    <property type="entry name" value="DUF3293"/>
    <property type="match status" value="1"/>
</dbReference>
<evidence type="ECO:0000313" key="2">
    <source>
        <dbReference type="Proteomes" id="UP000249046"/>
    </source>
</evidence>
<reference evidence="1 2" key="1">
    <citation type="submission" date="2017-08" db="EMBL/GenBank/DDBJ databases">
        <title>Infants hospitalized years apart are colonized by the same room-sourced microbial strains.</title>
        <authorList>
            <person name="Brooks B."/>
            <person name="Olm M.R."/>
            <person name="Firek B.A."/>
            <person name="Baker R."/>
            <person name="Thomas B.C."/>
            <person name="Morowitz M.J."/>
            <person name="Banfield J.F."/>
        </authorList>
    </citation>
    <scope>NUCLEOTIDE SEQUENCE [LARGE SCALE GENOMIC DNA]</scope>
    <source>
        <strain evidence="1">S2_005_003_R2_42</strain>
    </source>
</reference>
<evidence type="ECO:0000313" key="1">
    <source>
        <dbReference type="EMBL" id="PZQ16447.1"/>
    </source>
</evidence>
<comment type="caution">
    <text evidence="1">The sequence shown here is derived from an EMBL/GenBank/DDBJ whole genome shotgun (WGS) entry which is preliminary data.</text>
</comment>
<organism evidence="1 2">
    <name type="scientific">Rhodanobacter denitrificans</name>
    <dbReference type="NCBI Taxonomy" id="666685"/>
    <lineage>
        <taxon>Bacteria</taxon>
        <taxon>Pseudomonadati</taxon>
        <taxon>Pseudomonadota</taxon>
        <taxon>Gammaproteobacteria</taxon>
        <taxon>Lysobacterales</taxon>
        <taxon>Rhodanobacteraceae</taxon>
        <taxon>Rhodanobacter</taxon>
    </lineage>
</organism>
<dbReference type="EMBL" id="QFPO01000005">
    <property type="protein sequence ID" value="PZQ16447.1"/>
    <property type="molecule type" value="Genomic_DNA"/>
</dbReference>
<dbReference type="InterPro" id="IPR021710">
    <property type="entry name" value="DUF3293"/>
</dbReference>
<proteinExistence type="predicted"/>
<dbReference type="Proteomes" id="UP000249046">
    <property type="component" value="Unassembled WGS sequence"/>
</dbReference>
<dbReference type="AlphaFoldDB" id="A0A2W5M9H4"/>